<protein>
    <submittedName>
        <fullName evidence="1">Uncharacterized protein</fullName>
    </submittedName>
</protein>
<evidence type="ECO:0000313" key="2">
    <source>
        <dbReference type="Proteomes" id="UP000182658"/>
    </source>
</evidence>
<reference evidence="1 2" key="1">
    <citation type="submission" date="2016-10" db="EMBL/GenBank/DDBJ databases">
        <title>Draft genome sequence of Coniochaeta ligniaria NRRL30616, a lignocellulolytic fungus for bioabatement of inhibitors in plant biomass hydrolysates.</title>
        <authorList>
            <consortium name="DOE Joint Genome Institute"/>
            <person name="Jimenez D.J."/>
            <person name="Hector R.E."/>
            <person name="Riley R."/>
            <person name="Sun H."/>
            <person name="Grigoriev I.V."/>
            <person name="Van Elsas J.D."/>
            <person name="Nichols N.N."/>
        </authorList>
    </citation>
    <scope>NUCLEOTIDE SEQUENCE [LARGE SCALE GENOMIC DNA]</scope>
    <source>
        <strain evidence="1 2">NRRL 30616</strain>
    </source>
</reference>
<accession>A0A1J7J7K2</accession>
<keyword evidence="2" id="KW-1185">Reference proteome</keyword>
<dbReference type="AlphaFoldDB" id="A0A1J7J7K2"/>
<sequence length="302" mass="32726">MNDETPVLLEDPPAIIRSVILSRHSCLASMHTKGAAPWLMRLTGAGDNEASVSRAVHLPISTRLSVLCQAGSSGFQRQHPERPQSGTGMEVVLWLSSEPVQALSRDQTDDDFRATLHQSYTGTAVNIPSANGLLLDTHLAQTSVIERVRGKSFRLLIKLLPFPVRNAAFRSSAPRLCKQPCVLRLLLGLQTSTEPAMARNCRARRQGLLQLSRTPHGGIGSNQQLQSQRMIGPGLKPRCNVPYGDQIHTTPGHKRSEPRLAIAGAAARAIKQPHLAGSDPSPAELRTCFQKADGIRRAATAC</sequence>
<gene>
    <name evidence="1" type="ORF">CONLIGDRAFT_131716</name>
</gene>
<dbReference type="InParanoid" id="A0A1J7J7K2"/>
<organism evidence="1 2">
    <name type="scientific">Coniochaeta ligniaria NRRL 30616</name>
    <dbReference type="NCBI Taxonomy" id="1408157"/>
    <lineage>
        <taxon>Eukaryota</taxon>
        <taxon>Fungi</taxon>
        <taxon>Dikarya</taxon>
        <taxon>Ascomycota</taxon>
        <taxon>Pezizomycotina</taxon>
        <taxon>Sordariomycetes</taxon>
        <taxon>Sordariomycetidae</taxon>
        <taxon>Coniochaetales</taxon>
        <taxon>Coniochaetaceae</taxon>
        <taxon>Coniochaeta</taxon>
    </lineage>
</organism>
<dbReference type="EMBL" id="KV875106">
    <property type="protein sequence ID" value="OIW23482.1"/>
    <property type="molecule type" value="Genomic_DNA"/>
</dbReference>
<proteinExistence type="predicted"/>
<name>A0A1J7J7K2_9PEZI</name>
<evidence type="ECO:0000313" key="1">
    <source>
        <dbReference type="EMBL" id="OIW23482.1"/>
    </source>
</evidence>
<dbReference type="Proteomes" id="UP000182658">
    <property type="component" value="Unassembled WGS sequence"/>
</dbReference>